<gene>
    <name evidence="5" type="ORF">I8748_12925</name>
</gene>
<evidence type="ECO:0000259" key="4">
    <source>
        <dbReference type="Pfam" id="PF07176"/>
    </source>
</evidence>
<evidence type="ECO:0000256" key="2">
    <source>
        <dbReference type="ARBA" id="ARBA00022963"/>
    </source>
</evidence>
<evidence type="ECO:0000256" key="1">
    <source>
        <dbReference type="ARBA" id="ARBA00022801"/>
    </source>
</evidence>
<reference evidence="5 6" key="1">
    <citation type="journal article" date="2021" name="Int. J. Syst. Evol. Microbiol.">
        <title>Amazonocrinis nigriterrae gen. nov., sp. nov., Atlanticothrix silvestris gen. nov., sp. nov. and Dendronalium phyllosphericum gen. nov., sp. nov., nostocacean cyanobacteria from Brazilian environments.</title>
        <authorList>
            <person name="Alvarenga D.O."/>
            <person name="Andreote A.P.D."/>
            <person name="Branco L.H.Z."/>
            <person name="Delbaje E."/>
            <person name="Cruz R.B."/>
            <person name="Varani A.M."/>
            <person name="Fiore M.F."/>
        </authorList>
    </citation>
    <scope>NUCLEOTIDE SEQUENCE [LARGE SCALE GENOMIC DNA]</scope>
    <source>
        <strain evidence="5 6">CENA67</strain>
    </source>
</reference>
<dbReference type="Proteomes" id="UP000632766">
    <property type="component" value="Unassembled WGS sequence"/>
</dbReference>
<proteinExistence type="predicted"/>
<dbReference type="InterPro" id="IPR010802">
    <property type="entry name" value="DUF1400"/>
</dbReference>
<organism evidence="5 6">
    <name type="scientific">Amazonocrinis nigriterrae CENA67</name>
    <dbReference type="NCBI Taxonomy" id="2794033"/>
    <lineage>
        <taxon>Bacteria</taxon>
        <taxon>Bacillati</taxon>
        <taxon>Cyanobacteriota</taxon>
        <taxon>Cyanophyceae</taxon>
        <taxon>Nostocales</taxon>
        <taxon>Nostocaceae</taxon>
        <taxon>Amazonocrinis</taxon>
        <taxon>Amazonocrinis nigriterrae</taxon>
    </lineage>
</organism>
<keyword evidence="2" id="KW-0442">Lipid degradation</keyword>
<protein>
    <submittedName>
        <fullName evidence="5">Alpha/beta hydrolase</fullName>
    </submittedName>
</protein>
<dbReference type="SUPFAM" id="SSF53474">
    <property type="entry name" value="alpha/beta-Hydrolases"/>
    <property type="match status" value="1"/>
</dbReference>
<dbReference type="GO" id="GO:0016042">
    <property type="term" value="P:lipid catabolic process"/>
    <property type="evidence" value="ECO:0007669"/>
    <property type="project" value="UniProtKB-KW"/>
</dbReference>
<name>A0A8J7HSR3_9NOST</name>
<dbReference type="Gene3D" id="3.40.50.1820">
    <property type="entry name" value="alpha/beta hydrolase"/>
    <property type="match status" value="1"/>
</dbReference>
<evidence type="ECO:0000256" key="3">
    <source>
        <dbReference type="ARBA" id="ARBA00023098"/>
    </source>
</evidence>
<sequence>MLKKTVGYFLGIISSIAITTPALGADRIEFNYSPFGEFDIATKDLELFINEGKISKDFAFYANRANPEQLAQMREFLRTKFQVSPILVSQFTYSPIGEAMVQRLGQFLQTSSKQNGFYALRSALILSAASPEGLTFVNILKRYPSPSIHLNLSETLQTMGQLSELLQKRDLVVSQIQGIANQQAANLLPVDFAEKPDLRKSGEFNIEKFTLTLHDHSRDQQSRPVLERKYDVDVYLPQPKLATTSLPYSVIVISHGLAEDRNSFVYIAQHLASYGFVVAVPEHPVTDSKQFQQFLAGFAKPPQATELIDRPLDVKYLLDELQHLSETDSRFKNKLNLQQVGLIGHSLGGYTSLALAGGTFDFEKIRKVCNPNRSLNLSIFLQCRANDLKPSNYHIKDDRIKAIMVMNPLNSTLLGEKGMSQIQVPVMMVAGSQDIFTPAVPEQIRPFTELSSKDKYLALIENATHFSVESDSPFSPKAIPVPQGLLGPDRKSVYSYMNALSVAFFKTHLDNQQEYRPYLTASYGQFISQAPLNLSLVNSASGEVIYQLLNRVYSNLASTQFTAKK</sequence>
<comment type="caution">
    <text evidence="5">The sequence shown here is derived from an EMBL/GenBank/DDBJ whole genome shotgun (WGS) entry which is preliminary data.</text>
</comment>
<dbReference type="AlphaFoldDB" id="A0A8J7HSR3"/>
<keyword evidence="1 5" id="KW-0378">Hydrolase</keyword>
<dbReference type="Pfam" id="PF03403">
    <property type="entry name" value="PAF-AH_p_II"/>
    <property type="match status" value="1"/>
</dbReference>
<accession>A0A8J7HSR3</accession>
<keyword evidence="3" id="KW-0443">Lipid metabolism</keyword>
<dbReference type="EMBL" id="JAECZC010000019">
    <property type="protein sequence ID" value="MBH8563073.1"/>
    <property type="molecule type" value="Genomic_DNA"/>
</dbReference>
<dbReference type="PANTHER" id="PTHR10272:SF13">
    <property type="entry name" value="POLY(ETHYLENE TEREPHTHALATE) HYDROLASE"/>
    <property type="match status" value="1"/>
</dbReference>
<evidence type="ECO:0000313" key="6">
    <source>
        <dbReference type="Proteomes" id="UP000632766"/>
    </source>
</evidence>
<dbReference type="GO" id="GO:0003847">
    <property type="term" value="F:1-alkyl-2-acetylglycerophosphocholine esterase activity"/>
    <property type="evidence" value="ECO:0007669"/>
    <property type="project" value="TreeGrafter"/>
</dbReference>
<keyword evidence="6" id="KW-1185">Reference proteome</keyword>
<dbReference type="InterPro" id="IPR029058">
    <property type="entry name" value="AB_hydrolase_fold"/>
</dbReference>
<dbReference type="PANTHER" id="PTHR10272">
    <property type="entry name" value="PLATELET-ACTIVATING FACTOR ACETYLHYDROLASE"/>
    <property type="match status" value="1"/>
</dbReference>
<feature type="domain" description="DUF1400" evidence="4">
    <location>
        <begin position="25"/>
        <end position="151"/>
    </location>
</feature>
<evidence type="ECO:0000313" key="5">
    <source>
        <dbReference type="EMBL" id="MBH8563073.1"/>
    </source>
</evidence>
<dbReference type="RefSeq" id="WP_198124968.1">
    <property type="nucleotide sequence ID" value="NZ_JAECZC010000019.1"/>
</dbReference>
<dbReference type="Pfam" id="PF07176">
    <property type="entry name" value="DUF1400"/>
    <property type="match status" value="1"/>
</dbReference>